<sequence>MLKMGQDNLGNDKICSLISPFKNKQKLNDRNFNYLS</sequence>
<evidence type="ECO:0000313" key="2">
    <source>
        <dbReference type="Proteomes" id="UP000183287"/>
    </source>
</evidence>
<accession>A0A1I4QZV3</accession>
<keyword evidence="2" id="KW-1185">Reference proteome</keyword>
<dbReference type="Proteomes" id="UP000183287">
    <property type="component" value="Unassembled WGS sequence"/>
</dbReference>
<reference evidence="2" key="1">
    <citation type="submission" date="2016-10" db="EMBL/GenBank/DDBJ databases">
        <authorList>
            <person name="Varghese N."/>
            <person name="Submissions S."/>
        </authorList>
    </citation>
    <scope>NUCLEOTIDE SEQUENCE [LARGE SCALE GENOMIC DNA]</scope>
    <source>
        <strain evidence="2">Nm44</strain>
    </source>
</reference>
<organism evidence="1 2">
    <name type="scientific">Nitrosomonas communis</name>
    <dbReference type="NCBI Taxonomy" id="44574"/>
    <lineage>
        <taxon>Bacteria</taxon>
        <taxon>Pseudomonadati</taxon>
        <taxon>Pseudomonadota</taxon>
        <taxon>Betaproteobacteria</taxon>
        <taxon>Nitrosomonadales</taxon>
        <taxon>Nitrosomonadaceae</taxon>
        <taxon>Nitrosomonas</taxon>
    </lineage>
</organism>
<evidence type="ECO:0000313" key="1">
    <source>
        <dbReference type="EMBL" id="SFM45365.1"/>
    </source>
</evidence>
<dbReference type="AlphaFoldDB" id="A0A1I4QZV3"/>
<protein>
    <submittedName>
        <fullName evidence="1">Uncharacterized protein</fullName>
    </submittedName>
</protein>
<dbReference type="EMBL" id="FOUB01000029">
    <property type="protein sequence ID" value="SFM45365.1"/>
    <property type="molecule type" value="Genomic_DNA"/>
</dbReference>
<gene>
    <name evidence="1" type="ORF">SAMN05421863_102937</name>
</gene>
<name>A0A1I4QZV3_9PROT</name>
<proteinExistence type="predicted"/>